<keyword evidence="4" id="KW-1185">Reference proteome</keyword>
<evidence type="ECO:0000256" key="1">
    <source>
        <dbReference type="SAM" id="Coils"/>
    </source>
</evidence>
<evidence type="ECO:0008006" key="5">
    <source>
        <dbReference type="Google" id="ProtNLM"/>
    </source>
</evidence>
<keyword evidence="1" id="KW-0175">Coiled coil</keyword>
<dbReference type="RefSeq" id="WP_246948770.1">
    <property type="nucleotide sequence ID" value="NZ_JALKII010000002.1"/>
</dbReference>
<feature type="transmembrane region" description="Helical" evidence="2">
    <location>
        <begin position="55"/>
        <end position="79"/>
    </location>
</feature>
<feature type="coiled-coil region" evidence="1">
    <location>
        <begin position="247"/>
        <end position="302"/>
    </location>
</feature>
<dbReference type="Proteomes" id="UP001165524">
    <property type="component" value="Unassembled WGS sequence"/>
</dbReference>
<gene>
    <name evidence="3" type="ORF">MU846_04230</name>
</gene>
<reference evidence="3" key="1">
    <citation type="submission" date="2022-04" db="EMBL/GenBank/DDBJ databases">
        <title>Alcanivorax sp. CY1518 draft genome sequence.</title>
        <authorList>
            <person name="Zhao G."/>
            <person name="An M."/>
        </authorList>
    </citation>
    <scope>NUCLEOTIDE SEQUENCE</scope>
    <source>
        <strain evidence="3">CY1518</strain>
    </source>
</reference>
<proteinExistence type="predicted"/>
<feature type="transmembrane region" description="Helical" evidence="2">
    <location>
        <begin position="304"/>
        <end position="326"/>
    </location>
</feature>
<dbReference type="EMBL" id="JALKII010000002">
    <property type="protein sequence ID" value="MCK0536908.1"/>
    <property type="molecule type" value="Genomic_DNA"/>
</dbReference>
<keyword evidence="2" id="KW-0472">Membrane</keyword>
<accession>A0ABT0E513</accession>
<evidence type="ECO:0000256" key="2">
    <source>
        <dbReference type="SAM" id="Phobius"/>
    </source>
</evidence>
<keyword evidence="2" id="KW-0812">Transmembrane</keyword>
<sequence>MVTETRLTLLPVASWGSIIGGVVTVFAVSILLSLLGSSIGLGMIDAHAENPVEGVGVVFGIWSAISLVISLAAGGFVAGRLAGNAGATHGFLVWAAALLLASMLSMAAIGGAVSLTGKAVGGVFSAAGKAGSVAAQGAGDVASWISEEFDLNLDMDIDAQELRSDVRRVLRESDIEVLQPRYLREQLQAARQDVAAALRELRRDDATFDQVASDLVGKLSDRAEHISNQIDRDEIVGLLTENTAMTREEAEDLVAGYQETVDAITHQLDNAGEQIDAARQELAELEQQARGAADEAAAALAKSAFWAFLGLILGAVIAGVAGYLGMRSRPEEDRLYDPFRR</sequence>
<organism evidence="3 4">
    <name type="scientific">Alcanivorax quisquiliarum</name>
    <dbReference type="NCBI Taxonomy" id="2933565"/>
    <lineage>
        <taxon>Bacteria</taxon>
        <taxon>Pseudomonadati</taxon>
        <taxon>Pseudomonadota</taxon>
        <taxon>Gammaproteobacteria</taxon>
        <taxon>Oceanospirillales</taxon>
        <taxon>Alcanivoracaceae</taxon>
        <taxon>Alcanivorax</taxon>
    </lineage>
</organism>
<keyword evidence="2" id="KW-1133">Transmembrane helix</keyword>
<feature type="transmembrane region" description="Helical" evidence="2">
    <location>
        <begin position="91"/>
        <end position="115"/>
    </location>
</feature>
<protein>
    <recommendedName>
        <fullName evidence="5">CAP-Gly protein</fullName>
    </recommendedName>
</protein>
<comment type="caution">
    <text evidence="3">The sequence shown here is derived from an EMBL/GenBank/DDBJ whole genome shotgun (WGS) entry which is preliminary data.</text>
</comment>
<name>A0ABT0E513_9GAMM</name>
<feature type="transmembrane region" description="Helical" evidence="2">
    <location>
        <begin position="12"/>
        <end position="35"/>
    </location>
</feature>
<evidence type="ECO:0000313" key="4">
    <source>
        <dbReference type="Proteomes" id="UP001165524"/>
    </source>
</evidence>
<evidence type="ECO:0000313" key="3">
    <source>
        <dbReference type="EMBL" id="MCK0536908.1"/>
    </source>
</evidence>